<dbReference type="EMBL" id="LAZR01001677">
    <property type="protein sequence ID" value="KKN40932.1"/>
    <property type="molecule type" value="Genomic_DNA"/>
</dbReference>
<accession>A0A0F9QVC9</accession>
<comment type="caution">
    <text evidence="1">The sequence shown here is derived from an EMBL/GenBank/DDBJ whole genome shotgun (WGS) entry which is preliminary data.</text>
</comment>
<reference evidence="1" key="1">
    <citation type="journal article" date="2015" name="Nature">
        <title>Complex archaea that bridge the gap between prokaryotes and eukaryotes.</title>
        <authorList>
            <person name="Spang A."/>
            <person name="Saw J.H."/>
            <person name="Jorgensen S.L."/>
            <person name="Zaremba-Niedzwiedzka K."/>
            <person name="Martijn J."/>
            <person name="Lind A.E."/>
            <person name="van Eijk R."/>
            <person name="Schleper C."/>
            <person name="Guy L."/>
            <person name="Ettema T.J."/>
        </authorList>
    </citation>
    <scope>NUCLEOTIDE SEQUENCE</scope>
</reference>
<proteinExistence type="predicted"/>
<evidence type="ECO:0000313" key="1">
    <source>
        <dbReference type="EMBL" id="KKN40932.1"/>
    </source>
</evidence>
<dbReference type="AlphaFoldDB" id="A0A0F9QVC9"/>
<organism evidence="1">
    <name type="scientific">marine sediment metagenome</name>
    <dbReference type="NCBI Taxonomy" id="412755"/>
    <lineage>
        <taxon>unclassified sequences</taxon>
        <taxon>metagenomes</taxon>
        <taxon>ecological metagenomes</taxon>
    </lineage>
</organism>
<gene>
    <name evidence="1" type="ORF">LCGC14_0728150</name>
</gene>
<sequence length="165" mass="18782">MAKSYDRIKNYTTSISVEKTISELEKMLAKHDVTKIMKEYSGEGVPSTLVFAVKTAKGEIPIKLPCNVESILQVFKDQVKEGKLPRKYADQTGLNWATEQAGRVAWRIIKDWLDAQLTLFEIGMVKMEEIFLPYIYDPVQEMTVFQLMETGQLNIGNLLTEGGMR</sequence>
<protein>
    <submittedName>
        <fullName evidence="1">Uncharacterized protein</fullName>
    </submittedName>
</protein>
<name>A0A0F9QVC9_9ZZZZ</name>